<gene>
    <name evidence="2" type="ORF">PX52LOC_04384</name>
</gene>
<reference evidence="3" key="1">
    <citation type="submission" date="2019-08" db="EMBL/GenBank/DDBJ databases">
        <title>Limnoglobus roseus gen. nov., sp. nov., a novel freshwater planctomycete with a giant genome from the family Gemmataceae.</title>
        <authorList>
            <person name="Kulichevskaya I.S."/>
            <person name="Naumoff D.G."/>
            <person name="Miroshnikov K."/>
            <person name="Ivanova A."/>
            <person name="Philippov D.A."/>
            <person name="Hakobyan A."/>
            <person name="Rijpstra I.C."/>
            <person name="Sinninghe Damste J.S."/>
            <person name="Liesack W."/>
            <person name="Dedysh S.N."/>
        </authorList>
    </citation>
    <scope>NUCLEOTIDE SEQUENCE [LARGE SCALE GENOMIC DNA]</scope>
    <source>
        <strain evidence="3">PX52</strain>
    </source>
</reference>
<dbReference type="KEGG" id="lrs:PX52LOC_04384"/>
<dbReference type="Proteomes" id="UP000324974">
    <property type="component" value="Chromosome"/>
</dbReference>
<sequence length="457" mass="47549">MLTVPRPFLRAFRDLGRTCVVGRPRGPAPPVTVAHTGDAGVWAVHLDAVVLTGRVPGPAEPFDPIELPGGLFDAVAGPGDDPVTVAVAGRRAEVRWTDRGRDRVETVAVTPPGPKPAFPTDPKELSSVPIAFSTALHEAGRTTSREATRYALDRVQVRGGTGDVMASDGVTVYWHTGFSLPFADAVLVPAVALFGSAEWAKAATVGVGRTNDHLVVRAGPWTAFLRTAAGRFPDVAAVVPRTPTPTSLALDPADAGVLAAGVPTLPGHRDEKRPVTLDLAPGRPAVVRGRDEATGDTAEIVLPRSRVTNGPSRVAVDRAFLIRAIALGCSTIRVAGANQPVVACGDNLTWLAANLHPDAVVAAAAPVAALVAATSHPPPATEARSPMKLPEQNGPARDRTEPADPGDPLADAEALRSHLFEATQAAGRLVAVLKSKKKEQRALASVYSSLKSLNLGP</sequence>
<evidence type="ECO:0000256" key="1">
    <source>
        <dbReference type="SAM" id="MobiDB-lite"/>
    </source>
</evidence>
<proteinExistence type="predicted"/>
<evidence type="ECO:0000313" key="3">
    <source>
        <dbReference type="Proteomes" id="UP000324974"/>
    </source>
</evidence>
<evidence type="ECO:0000313" key="2">
    <source>
        <dbReference type="EMBL" id="QEL17396.1"/>
    </source>
</evidence>
<accession>A0A5C1AHC4</accession>
<protein>
    <submittedName>
        <fullName evidence="2">Uncharacterized protein</fullName>
    </submittedName>
</protein>
<dbReference type="Gene3D" id="3.10.150.10">
    <property type="entry name" value="DNA Polymerase III, subunit A, domain 2"/>
    <property type="match status" value="1"/>
</dbReference>
<name>A0A5C1AHC4_9BACT</name>
<keyword evidence="3" id="KW-1185">Reference proteome</keyword>
<feature type="region of interest" description="Disordered" evidence="1">
    <location>
        <begin position="375"/>
        <end position="410"/>
    </location>
</feature>
<dbReference type="EMBL" id="CP042425">
    <property type="protein sequence ID" value="QEL17396.1"/>
    <property type="molecule type" value="Genomic_DNA"/>
</dbReference>
<organism evidence="2 3">
    <name type="scientific">Limnoglobus roseus</name>
    <dbReference type="NCBI Taxonomy" id="2598579"/>
    <lineage>
        <taxon>Bacteria</taxon>
        <taxon>Pseudomonadati</taxon>
        <taxon>Planctomycetota</taxon>
        <taxon>Planctomycetia</taxon>
        <taxon>Gemmatales</taxon>
        <taxon>Gemmataceae</taxon>
        <taxon>Limnoglobus</taxon>
    </lineage>
</organism>
<dbReference type="AlphaFoldDB" id="A0A5C1AHC4"/>